<dbReference type="EMBL" id="UYJE01010206">
    <property type="protein sequence ID" value="VDI80813.1"/>
    <property type="molecule type" value="Genomic_DNA"/>
</dbReference>
<evidence type="ECO:0000313" key="3">
    <source>
        <dbReference type="Proteomes" id="UP000596742"/>
    </source>
</evidence>
<sequence>HKQEVETWQLDDTNFVETTASEKLLLAISQQDTNVVTVIGPKGSGKSFLIKHAAVKIQEVYQYVIIPVDGLKKVIEWFDPGSKQLFVLDIDKACHSPLKLHHTLKKWQEQSAALQKRFNESSLKLMACCSTEIYEHPEFEKISLLHQNKFDLKADANTFSDKDIETIATKYMKKEDVVALTTSDMKEDLKKLHNFPMLCREFSEEKHENLASFFVEHLSIISNATEVKRANTNVDINMTNSLTINPTQTVQGMFVNPTFQGCSLNFNFYNKN</sequence>
<keyword evidence="3" id="KW-1185">Reference proteome</keyword>
<feature type="domain" description="Novel STAND NTPase 3" evidence="1">
    <location>
        <begin position="15"/>
        <end position="172"/>
    </location>
</feature>
<name>A0A8B6HLZ0_MYTGA</name>
<feature type="non-terminal residue" evidence="2">
    <location>
        <position position="1"/>
    </location>
</feature>
<dbReference type="InterPro" id="IPR027417">
    <property type="entry name" value="P-loop_NTPase"/>
</dbReference>
<evidence type="ECO:0000259" key="1">
    <source>
        <dbReference type="Pfam" id="PF20720"/>
    </source>
</evidence>
<dbReference type="SUPFAM" id="SSF52540">
    <property type="entry name" value="P-loop containing nucleoside triphosphate hydrolases"/>
    <property type="match status" value="1"/>
</dbReference>
<dbReference type="Proteomes" id="UP000596742">
    <property type="component" value="Unassembled WGS sequence"/>
</dbReference>
<dbReference type="InterPro" id="IPR049050">
    <property type="entry name" value="nSTAND3"/>
</dbReference>
<accession>A0A8B6HLZ0</accession>
<gene>
    <name evidence="2" type="ORF">MGAL_10B076298</name>
</gene>
<evidence type="ECO:0000313" key="2">
    <source>
        <dbReference type="EMBL" id="VDI80813.1"/>
    </source>
</evidence>
<dbReference type="AlphaFoldDB" id="A0A8B6HLZ0"/>
<proteinExistence type="predicted"/>
<comment type="caution">
    <text evidence="2">The sequence shown here is derived from an EMBL/GenBank/DDBJ whole genome shotgun (WGS) entry which is preliminary data.</text>
</comment>
<protein>
    <recommendedName>
        <fullName evidence="1">Novel STAND NTPase 3 domain-containing protein</fullName>
    </recommendedName>
</protein>
<reference evidence="2" key="1">
    <citation type="submission" date="2018-11" db="EMBL/GenBank/DDBJ databases">
        <authorList>
            <person name="Alioto T."/>
            <person name="Alioto T."/>
        </authorList>
    </citation>
    <scope>NUCLEOTIDE SEQUENCE</scope>
</reference>
<organism evidence="2 3">
    <name type="scientific">Mytilus galloprovincialis</name>
    <name type="common">Mediterranean mussel</name>
    <dbReference type="NCBI Taxonomy" id="29158"/>
    <lineage>
        <taxon>Eukaryota</taxon>
        <taxon>Metazoa</taxon>
        <taxon>Spiralia</taxon>
        <taxon>Lophotrochozoa</taxon>
        <taxon>Mollusca</taxon>
        <taxon>Bivalvia</taxon>
        <taxon>Autobranchia</taxon>
        <taxon>Pteriomorphia</taxon>
        <taxon>Mytilida</taxon>
        <taxon>Mytiloidea</taxon>
        <taxon>Mytilidae</taxon>
        <taxon>Mytilinae</taxon>
        <taxon>Mytilus</taxon>
    </lineage>
</organism>
<dbReference type="Pfam" id="PF20720">
    <property type="entry name" value="nSTAND3"/>
    <property type="match status" value="1"/>
</dbReference>